<gene>
    <name evidence="2" type="ORF">CUJ86_09505</name>
</gene>
<name>A0A483CT03_9EURY</name>
<dbReference type="AlphaFoldDB" id="A0A483CT03"/>
<feature type="transmembrane region" description="Helical" evidence="1">
    <location>
        <begin position="6"/>
        <end position="25"/>
    </location>
</feature>
<dbReference type="OrthoDB" id="148043at2157"/>
<evidence type="ECO:0000256" key="1">
    <source>
        <dbReference type="SAM" id="Phobius"/>
    </source>
</evidence>
<keyword evidence="1" id="KW-0812">Transmembrane</keyword>
<feature type="transmembrane region" description="Helical" evidence="1">
    <location>
        <begin position="37"/>
        <end position="55"/>
    </location>
</feature>
<organism evidence="2 3">
    <name type="scientific">Methanofollis fontis</name>
    <dbReference type="NCBI Taxonomy" id="2052832"/>
    <lineage>
        <taxon>Archaea</taxon>
        <taxon>Methanobacteriati</taxon>
        <taxon>Methanobacteriota</taxon>
        <taxon>Stenosarchaea group</taxon>
        <taxon>Methanomicrobia</taxon>
        <taxon>Methanomicrobiales</taxon>
        <taxon>Methanomicrobiaceae</taxon>
        <taxon>Methanofollis</taxon>
    </lineage>
</organism>
<accession>A0A483CT03</accession>
<keyword evidence="1" id="KW-0472">Membrane</keyword>
<dbReference type="Proteomes" id="UP000292580">
    <property type="component" value="Unassembled WGS sequence"/>
</dbReference>
<evidence type="ECO:0000313" key="2">
    <source>
        <dbReference type="EMBL" id="TAJ44245.1"/>
    </source>
</evidence>
<keyword evidence="3" id="KW-1185">Reference proteome</keyword>
<reference evidence="2 3" key="1">
    <citation type="submission" date="2017-11" db="EMBL/GenBank/DDBJ databases">
        <title>Isolation and Characterization of Methanofollis Species from Methane Seep Offshore SW Taiwan.</title>
        <authorList>
            <person name="Teng N.-H."/>
            <person name="Lai M.-C."/>
            <person name="Chen S.-C."/>
        </authorList>
    </citation>
    <scope>NUCLEOTIDE SEQUENCE [LARGE SCALE GENOMIC DNA]</scope>
    <source>
        <strain evidence="2 3">FWC-SCC2</strain>
    </source>
</reference>
<sequence length="102" mass="11582">MTYLLYVAAFGTAVTFFLWVRDARIFWRTALPGYRQAAYRGVLYSALALAGFLMAYSSEELEYLALGAVLLALYLQGRGPRERVWQGDESALERLLGSVRHR</sequence>
<keyword evidence="1" id="KW-1133">Transmembrane helix</keyword>
<dbReference type="EMBL" id="PGCL01000003">
    <property type="protein sequence ID" value="TAJ44245.1"/>
    <property type="molecule type" value="Genomic_DNA"/>
</dbReference>
<comment type="caution">
    <text evidence="2">The sequence shown here is derived from an EMBL/GenBank/DDBJ whole genome shotgun (WGS) entry which is preliminary data.</text>
</comment>
<dbReference type="RefSeq" id="WP_130647317.1">
    <property type="nucleotide sequence ID" value="NZ_PGCL01000003.1"/>
</dbReference>
<evidence type="ECO:0000313" key="3">
    <source>
        <dbReference type="Proteomes" id="UP000292580"/>
    </source>
</evidence>
<proteinExistence type="predicted"/>
<protein>
    <submittedName>
        <fullName evidence="2">ABC transporter permease</fullName>
    </submittedName>
</protein>